<reference evidence="10 11" key="1">
    <citation type="submission" date="2019-09" db="EMBL/GenBank/DDBJ databases">
        <title>A chromosome-level genome assembly of the Chinese tupelo Nyssa sinensis.</title>
        <authorList>
            <person name="Yang X."/>
            <person name="Kang M."/>
            <person name="Yang Y."/>
            <person name="Xiong H."/>
            <person name="Wang M."/>
            <person name="Zhang Z."/>
            <person name="Wang Z."/>
            <person name="Wu H."/>
            <person name="Ma T."/>
            <person name="Liu J."/>
            <person name="Xi Z."/>
        </authorList>
    </citation>
    <scope>NUCLEOTIDE SEQUENCE [LARGE SCALE GENOMIC DNA]</scope>
    <source>
        <strain evidence="10">J267</strain>
        <tissue evidence="10">Leaf</tissue>
    </source>
</reference>
<dbReference type="SMART" id="SM00521">
    <property type="entry name" value="CBF"/>
    <property type="match status" value="1"/>
</dbReference>
<keyword evidence="5 8" id="KW-0804">Transcription</keyword>
<name>A0A5J4ZDX3_9ASTE</name>
<dbReference type="GO" id="GO:0003700">
    <property type="term" value="F:DNA-binding transcription factor activity"/>
    <property type="evidence" value="ECO:0007669"/>
    <property type="project" value="UniProtKB-UniRule"/>
</dbReference>
<gene>
    <name evidence="10" type="ORF">F0562_017075</name>
</gene>
<dbReference type="InterPro" id="IPR018362">
    <property type="entry name" value="CCAAT-binding_factor_CS"/>
</dbReference>
<keyword evidence="3 8" id="KW-0238">DNA-binding</keyword>
<feature type="region of interest" description="Disordered" evidence="9">
    <location>
        <begin position="234"/>
        <end position="261"/>
    </location>
</feature>
<evidence type="ECO:0000256" key="1">
    <source>
        <dbReference type="ARBA" id="ARBA00004123"/>
    </source>
</evidence>
<evidence type="ECO:0000256" key="3">
    <source>
        <dbReference type="ARBA" id="ARBA00023125"/>
    </source>
</evidence>
<evidence type="ECO:0000256" key="6">
    <source>
        <dbReference type="ARBA" id="ARBA00023242"/>
    </source>
</evidence>
<accession>A0A5J4ZDX3</accession>
<dbReference type="PROSITE" id="PS51152">
    <property type="entry name" value="NFYA_HAP2_2"/>
    <property type="match status" value="1"/>
</dbReference>
<evidence type="ECO:0000256" key="9">
    <source>
        <dbReference type="SAM" id="MobiDB-lite"/>
    </source>
</evidence>
<dbReference type="OrthoDB" id="1097733at2759"/>
<comment type="similarity">
    <text evidence="8">Belongs to the NFYA/HAP2 subunit family.</text>
</comment>
<evidence type="ECO:0000313" key="11">
    <source>
        <dbReference type="Proteomes" id="UP000325577"/>
    </source>
</evidence>
<dbReference type="GO" id="GO:0016602">
    <property type="term" value="C:CCAAT-binding factor complex"/>
    <property type="evidence" value="ECO:0007669"/>
    <property type="project" value="InterPro"/>
</dbReference>
<keyword evidence="6 8" id="KW-0539">Nucleus</keyword>
<evidence type="ECO:0000313" key="10">
    <source>
        <dbReference type="EMBL" id="KAA8516815.1"/>
    </source>
</evidence>
<keyword evidence="4" id="KW-0010">Activator</keyword>
<dbReference type="Proteomes" id="UP000325577">
    <property type="component" value="Linkage Group LG8"/>
</dbReference>
<sequence length="312" mass="34355">MPTMCFKDNEGIVQNPIGTLSSVPWWSGLASQSVYGESFGQLKPTSGDQLTATKQSEHGTDQGLEKGCTTQFTIFPENRQKPPQLQTAISLQTAPPEYQGHFELGSGQPMICAKYPCGDQCYGVFSTYGSQITGRIMLPLTSHDGPIYVNAKQYHGIIRRRKSRAKAEMKNKVLRDRKPYLHLSRHLHAMRRPRGCGGRFLNLKNLNCDKGGTDMKMSGDGKFCQPTGSQNSEVLQYDSGNLNSPKETNGSSSNHSGSEVTSMYSRGDLDCFPINILRKPAHSLSHMMNTGHSIVMPSKWGTAADNCCNLKV</sequence>
<evidence type="ECO:0000256" key="7">
    <source>
        <dbReference type="ARBA" id="ARBA00025911"/>
    </source>
</evidence>
<evidence type="ECO:0000256" key="4">
    <source>
        <dbReference type="ARBA" id="ARBA00023159"/>
    </source>
</evidence>
<evidence type="ECO:0000256" key="5">
    <source>
        <dbReference type="ARBA" id="ARBA00023163"/>
    </source>
</evidence>
<keyword evidence="11" id="KW-1185">Reference proteome</keyword>
<dbReference type="PRINTS" id="PR00616">
    <property type="entry name" value="CCAATSUBUNTB"/>
</dbReference>
<evidence type="ECO:0000256" key="8">
    <source>
        <dbReference type="RuleBase" id="RU367155"/>
    </source>
</evidence>
<keyword evidence="2 8" id="KW-0805">Transcription regulation</keyword>
<evidence type="ECO:0000256" key="2">
    <source>
        <dbReference type="ARBA" id="ARBA00023015"/>
    </source>
</evidence>
<comment type="subunit">
    <text evidence="7">Heterotrimeric transcription factor composed of three components, NF-YA, NF-YB and NF-YC. NF-YB and NF-YC must interact and dimerize for NF-YA association and DNA binding.</text>
</comment>
<dbReference type="Pfam" id="PF02045">
    <property type="entry name" value="CBFB_NFYA"/>
    <property type="match status" value="1"/>
</dbReference>
<dbReference type="InterPro" id="IPR001289">
    <property type="entry name" value="NFYA"/>
</dbReference>
<organism evidence="10 11">
    <name type="scientific">Nyssa sinensis</name>
    <dbReference type="NCBI Taxonomy" id="561372"/>
    <lineage>
        <taxon>Eukaryota</taxon>
        <taxon>Viridiplantae</taxon>
        <taxon>Streptophyta</taxon>
        <taxon>Embryophyta</taxon>
        <taxon>Tracheophyta</taxon>
        <taxon>Spermatophyta</taxon>
        <taxon>Magnoliopsida</taxon>
        <taxon>eudicotyledons</taxon>
        <taxon>Gunneridae</taxon>
        <taxon>Pentapetalae</taxon>
        <taxon>asterids</taxon>
        <taxon>Cornales</taxon>
        <taxon>Nyssaceae</taxon>
        <taxon>Nyssa</taxon>
    </lineage>
</organism>
<dbReference type="PANTHER" id="PTHR12632">
    <property type="entry name" value="TRANSCRIPTION FACTOR NF-Y ALPHA-RELATED"/>
    <property type="match status" value="1"/>
</dbReference>
<comment type="subcellular location">
    <subcellularLocation>
        <location evidence="1 8">Nucleus</location>
    </subcellularLocation>
</comment>
<dbReference type="AlphaFoldDB" id="A0A5J4ZDX3"/>
<dbReference type="PROSITE" id="PS00686">
    <property type="entry name" value="NFYA_HAP2_1"/>
    <property type="match status" value="1"/>
</dbReference>
<proteinExistence type="inferred from homology"/>
<dbReference type="EMBL" id="CM018051">
    <property type="protein sequence ID" value="KAA8516815.1"/>
    <property type="molecule type" value="Genomic_DNA"/>
</dbReference>
<protein>
    <recommendedName>
        <fullName evidence="8">Nuclear transcription factor Y subunit</fullName>
    </recommendedName>
</protein>
<dbReference type="Gene3D" id="6.10.250.2430">
    <property type="match status" value="1"/>
</dbReference>
<dbReference type="GO" id="GO:0003677">
    <property type="term" value="F:DNA binding"/>
    <property type="evidence" value="ECO:0007669"/>
    <property type="project" value="UniProtKB-KW"/>
</dbReference>
<comment type="function">
    <text evidence="8">Component of the sequence-specific heterotrimeric transcription factor (NF-Y) which specifically recognizes a 5'-CCAAT-3' box motif found in the promoters of its target genes.</text>
</comment>